<keyword evidence="9" id="KW-1133">Transmembrane helix</keyword>
<evidence type="ECO:0000256" key="4">
    <source>
        <dbReference type="ARBA" id="ARBA00010473"/>
    </source>
</evidence>
<evidence type="ECO:0000313" key="14">
    <source>
        <dbReference type="Proteomes" id="UP000749293"/>
    </source>
</evidence>
<keyword evidence="6" id="KW-0812">Transmembrane</keyword>
<keyword evidence="12" id="KW-0539">Nucleus</keyword>
<evidence type="ECO:0000313" key="13">
    <source>
        <dbReference type="EMBL" id="KAF4122189.1"/>
    </source>
</evidence>
<keyword evidence="11" id="KW-0325">Glycoprotein</keyword>
<proteinExistence type="inferred from homology"/>
<evidence type="ECO:0000256" key="8">
    <source>
        <dbReference type="ARBA" id="ARBA00022824"/>
    </source>
</evidence>
<dbReference type="RefSeq" id="XP_035320841.1">
    <property type="nucleotide sequence ID" value="XM_035469747.1"/>
</dbReference>
<keyword evidence="8" id="KW-0256">Endoplasmic reticulum</keyword>
<keyword evidence="14" id="KW-1185">Reference proteome</keyword>
<keyword evidence="5" id="KW-0415">Karyogamy</keyword>
<gene>
    <name evidence="13" type="ORF">GMORB2_7782</name>
</gene>
<evidence type="ECO:0000256" key="5">
    <source>
        <dbReference type="ARBA" id="ARBA00022459"/>
    </source>
</evidence>
<dbReference type="Proteomes" id="UP000749293">
    <property type="component" value="Unassembled WGS sequence"/>
</dbReference>
<accession>A0A9P4YW96</accession>
<evidence type="ECO:0000256" key="1">
    <source>
        <dbReference type="ARBA" id="ARBA00003389"/>
    </source>
</evidence>
<dbReference type="AlphaFoldDB" id="A0A9P4YW96"/>
<evidence type="ECO:0000256" key="6">
    <source>
        <dbReference type="ARBA" id="ARBA00022692"/>
    </source>
</evidence>
<evidence type="ECO:0000256" key="10">
    <source>
        <dbReference type="ARBA" id="ARBA00023136"/>
    </source>
</evidence>
<evidence type="ECO:0000256" key="7">
    <source>
        <dbReference type="ARBA" id="ARBA00022729"/>
    </source>
</evidence>
<evidence type="ECO:0000256" key="12">
    <source>
        <dbReference type="ARBA" id="ARBA00023242"/>
    </source>
</evidence>
<organism evidence="13 14">
    <name type="scientific">Geosmithia morbida</name>
    <dbReference type="NCBI Taxonomy" id="1094350"/>
    <lineage>
        <taxon>Eukaryota</taxon>
        <taxon>Fungi</taxon>
        <taxon>Dikarya</taxon>
        <taxon>Ascomycota</taxon>
        <taxon>Pezizomycotina</taxon>
        <taxon>Sordariomycetes</taxon>
        <taxon>Hypocreomycetidae</taxon>
        <taxon>Hypocreales</taxon>
        <taxon>Bionectriaceae</taxon>
        <taxon>Geosmithia</taxon>
    </lineage>
</organism>
<dbReference type="PANTHER" id="PTHR28012:SF1">
    <property type="entry name" value="NUCLEAR FUSION PROTEIN KAR5"/>
    <property type="match status" value="1"/>
</dbReference>
<protein>
    <submittedName>
        <fullName evidence="13">Nuclear membrane fusion protein Kar5</fullName>
    </submittedName>
</protein>
<name>A0A9P4YW96_9HYPO</name>
<dbReference type="GO" id="GO:0031965">
    <property type="term" value="C:nuclear membrane"/>
    <property type="evidence" value="ECO:0007669"/>
    <property type="project" value="UniProtKB-SubCell"/>
</dbReference>
<reference evidence="13" key="1">
    <citation type="submission" date="2020-03" db="EMBL/GenBank/DDBJ databases">
        <title>Site-based positive gene gene selection in Geosmithia morbida across the United States reveals a broad range of putative effectors and factors for local host and environmental adapation.</title>
        <authorList>
            <person name="Onufrak A."/>
            <person name="Murdoch R.W."/>
            <person name="Gazis R."/>
            <person name="Huff M."/>
            <person name="Staton M."/>
            <person name="Klingeman W."/>
            <person name="Hadziabdic D."/>
        </authorList>
    </citation>
    <scope>NUCLEOTIDE SEQUENCE</scope>
    <source>
        <strain evidence="13">1262</strain>
    </source>
</reference>
<sequence>MHLLDVYLFDKKEPSLAFLERPRYIETQPTLSNAYAIALNELQELESEPLCHRTAARLLVDNCHLLAGEDEATVSTDSRRIARDFVDAYAASLAICDLERGAFRIPHSCSKFRESALSKMPARSKPDLHVSTQEIDKCLEGLAQSDSSWNTWVSYRHKAVRFCDAARADNEKDENIRLYQRVTKILEKLTTEIETHIQNQTDGMETAFERTRSKVYDLEPHLDAMTRGLEHVEDQYSKLHDMAELSQEVMDRASVEAQNLQHILHAMVQHLQQKAGQLSTTYETAVGDVVTRASYEAQSIMVMLASAAASSASLQDEMSHSSQSCATLLSLSFLNHLQLRLTTKRKYNADTLQRMKLIETYASSISTRYEEHGEALALARHKTDQILGSLDYAAESAASFHKSLSASFTFRGWLPYIYCPLISLVMGSYGLNPSLPRNIVLAGVGEVVGFVISHLDTTWAGPYKMDEMGTATTVNTTGWGG</sequence>
<dbReference type="GO" id="GO:0048288">
    <property type="term" value="P:nuclear membrane fusion involved in karyogamy"/>
    <property type="evidence" value="ECO:0007669"/>
    <property type="project" value="InterPro"/>
</dbReference>
<evidence type="ECO:0000256" key="3">
    <source>
        <dbReference type="ARBA" id="ARBA00004586"/>
    </source>
</evidence>
<comment type="subcellular location">
    <subcellularLocation>
        <location evidence="3">Endoplasmic reticulum membrane</location>
    </subcellularLocation>
    <subcellularLocation>
        <location evidence="2">Nucleus membrane</location>
    </subcellularLocation>
</comment>
<evidence type="ECO:0000256" key="2">
    <source>
        <dbReference type="ARBA" id="ARBA00004126"/>
    </source>
</evidence>
<evidence type="ECO:0000256" key="11">
    <source>
        <dbReference type="ARBA" id="ARBA00023180"/>
    </source>
</evidence>
<keyword evidence="10" id="KW-0472">Membrane</keyword>
<dbReference type="OrthoDB" id="5311848at2759"/>
<dbReference type="GO" id="GO:0005789">
    <property type="term" value="C:endoplasmic reticulum membrane"/>
    <property type="evidence" value="ECO:0007669"/>
    <property type="project" value="UniProtKB-SubCell"/>
</dbReference>
<dbReference type="InterPro" id="IPR007292">
    <property type="entry name" value="Nuclear_fusion_Kar5"/>
</dbReference>
<dbReference type="PANTHER" id="PTHR28012">
    <property type="entry name" value="NUCLEAR FUSION PROTEIN KAR5"/>
    <property type="match status" value="1"/>
</dbReference>
<dbReference type="EMBL" id="JAANYQ010000010">
    <property type="protein sequence ID" value="KAF4122189.1"/>
    <property type="molecule type" value="Genomic_DNA"/>
</dbReference>
<keyword evidence="7" id="KW-0732">Signal</keyword>
<comment type="function">
    <text evidence="1">Required for nuclear membrane fusion during karyogamy.</text>
</comment>
<dbReference type="GO" id="GO:0000742">
    <property type="term" value="P:karyogamy involved in conjugation with cellular fusion"/>
    <property type="evidence" value="ECO:0007669"/>
    <property type="project" value="InterPro"/>
</dbReference>
<comment type="similarity">
    <text evidence="4">Belongs to the KAR5 family.</text>
</comment>
<comment type="caution">
    <text evidence="13">The sequence shown here is derived from an EMBL/GenBank/DDBJ whole genome shotgun (WGS) entry which is preliminary data.</text>
</comment>
<evidence type="ECO:0000256" key="9">
    <source>
        <dbReference type="ARBA" id="ARBA00022989"/>
    </source>
</evidence>
<dbReference type="GeneID" id="55974005"/>